<keyword evidence="1" id="KW-0479">Metal-binding</keyword>
<comment type="caution">
    <text evidence="8">The sequence shown here is derived from an EMBL/GenBank/DDBJ whole genome shotgun (WGS) entry which is preliminary data.</text>
</comment>
<dbReference type="GO" id="GO:0003677">
    <property type="term" value="F:DNA binding"/>
    <property type="evidence" value="ECO:0007669"/>
    <property type="project" value="UniProtKB-UniRule"/>
</dbReference>
<dbReference type="Pfam" id="PF13613">
    <property type="entry name" value="HTH_Tnp_4"/>
    <property type="match status" value="1"/>
</dbReference>
<dbReference type="InterPro" id="IPR036691">
    <property type="entry name" value="Endo/exonu/phosph_ase_sf"/>
</dbReference>
<evidence type="ECO:0000313" key="8">
    <source>
        <dbReference type="EMBL" id="KAK2550345.1"/>
    </source>
</evidence>
<evidence type="ECO:0000256" key="5">
    <source>
        <dbReference type="PROSITE-ProRule" id="PRU00309"/>
    </source>
</evidence>
<dbReference type="Proteomes" id="UP001249851">
    <property type="component" value="Unassembled WGS sequence"/>
</dbReference>
<name>A0AAD9PX95_ACRCE</name>
<feature type="domain" description="THAP-type" evidence="7">
    <location>
        <begin position="1"/>
        <end position="88"/>
    </location>
</feature>
<dbReference type="InterPro" id="IPR027805">
    <property type="entry name" value="Transposase_HTH_dom"/>
</dbReference>
<dbReference type="GO" id="GO:0008270">
    <property type="term" value="F:zinc ion binding"/>
    <property type="evidence" value="ECO:0007669"/>
    <property type="project" value="UniProtKB-KW"/>
</dbReference>
<evidence type="ECO:0000256" key="2">
    <source>
        <dbReference type="ARBA" id="ARBA00022771"/>
    </source>
</evidence>
<dbReference type="Gene3D" id="3.60.10.10">
    <property type="entry name" value="Endonuclease/exonuclease/phosphatase"/>
    <property type="match status" value="1"/>
</dbReference>
<dbReference type="SMART" id="SM00692">
    <property type="entry name" value="DM3"/>
    <property type="match status" value="1"/>
</dbReference>
<dbReference type="InterPro" id="IPR006612">
    <property type="entry name" value="THAP_Znf"/>
</dbReference>
<gene>
    <name evidence="8" type="ORF">P5673_029045</name>
</gene>
<dbReference type="CDD" id="cd09076">
    <property type="entry name" value="L1-EN"/>
    <property type="match status" value="1"/>
</dbReference>
<dbReference type="AlphaFoldDB" id="A0AAD9PX95"/>
<protein>
    <submittedName>
        <fullName evidence="8">Transposon TX1 uncharacterized 149 kDa protein</fullName>
    </submittedName>
</protein>
<reference evidence="8" key="1">
    <citation type="journal article" date="2023" name="G3 (Bethesda)">
        <title>Whole genome assembly and annotation of the endangered Caribbean coral Acropora cervicornis.</title>
        <authorList>
            <person name="Selwyn J.D."/>
            <person name="Vollmer S.V."/>
        </authorList>
    </citation>
    <scope>NUCLEOTIDE SEQUENCE</scope>
    <source>
        <strain evidence="8">K2</strain>
    </source>
</reference>
<keyword evidence="9" id="KW-1185">Reference proteome</keyword>
<organism evidence="8 9">
    <name type="scientific">Acropora cervicornis</name>
    <name type="common">Staghorn coral</name>
    <dbReference type="NCBI Taxonomy" id="6130"/>
    <lineage>
        <taxon>Eukaryota</taxon>
        <taxon>Metazoa</taxon>
        <taxon>Cnidaria</taxon>
        <taxon>Anthozoa</taxon>
        <taxon>Hexacorallia</taxon>
        <taxon>Scleractinia</taxon>
        <taxon>Astrocoeniina</taxon>
        <taxon>Acroporidae</taxon>
        <taxon>Acropora</taxon>
    </lineage>
</organism>
<dbReference type="InterPro" id="IPR038441">
    <property type="entry name" value="THAP_Znf_sf"/>
</dbReference>
<keyword evidence="4 5" id="KW-0238">DNA-binding</keyword>
<feature type="coiled-coil region" evidence="6">
    <location>
        <begin position="104"/>
        <end position="131"/>
    </location>
</feature>
<evidence type="ECO:0000313" key="9">
    <source>
        <dbReference type="Proteomes" id="UP001249851"/>
    </source>
</evidence>
<keyword evidence="3" id="KW-0862">Zinc</keyword>
<accession>A0AAD9PX95</accession>
<dbReference type="PANTHER" id="PTHR23080">
    <property type="entry name" value="THAP DOMAIN PROTEIN"/>
    <property type="match status" value="1"/>
</dbReference>
<dbReference type="PROSITE" id="PS50950">
    <property type="entry name" value="ZF_THAP"/>
    <property type="match status" value="1"/>
</dbReference>
<reference evidence="8" key="2">
    <citation type="journal article" date="2023" name="Science">
        <title>Genomic signatures of disease resistance in endangered staghorn corals.</title>
        <authorList>
            <person name="Vollmer S.V."/>
            <person name="Selwyn J.D."/>
            <person name="Despard B.A."/>
            <person name="Roesel C.L."/>
        </authorList>
    </citation>
    <scope>NUCLEOTIDE SEQUENCE</scope>
    <source>
        <strain evidence="8">K2</strain>
    </source>
</reference>
<evidence type="ECO:0000256" key="4">
    <source>
        <dbReference type="ARBA" id="ARBA00023125"/>
    </source>
</evidence>
<proteinExistence type="predicted"/>
<dbReference type="Gene3D" id="6.20.210.20">
    <property type="entry name" value="THAP domain"/>
    <property type="match status" value="1"/>
</dbReference>
<dbReference type="SMART" id="SM00980">
    <property type="entry name" value="THAP"/>
    <property type="match status" value="1"/>
</dbReference>
<dbReference type="EMBL" id="JARQWQ010000112">
    <property type="protein sequence ID" value="KAK2550345.1"/>
    <property type="molecule type" value="Genomic_DNA"/>
</dbReference>
<keyword evidence="6" id="KW-0175">Coiled coil</keyword>
<evidence type="ECO:0000256" key="3">
    <source>
        <dbReference type="ARBA" id="ARBA00022833"/>
    </source>
</evidence>
<evidence type="ECO:0000256" key="1">
    <source>
        <dbReference type="ARBA" id="ARBA00022723"/>
    </source>
</evidence>
<dbReference type="SUPFAM" id="SSF57716">
    <property type="entry name" value="Glucocorticoid receptor-like (DNA-binding domain)"/>
    <property type="match status" value="1"/>
</dbReference>
<evidence type="ECO:0000256" key="6">
    <source>
        <dbReference type="SAM" id="Coils"/>
    </source>
</evidence>
<dbReference type="PANTHER" id="PTHR23080:SF133">
    <property type="entry name" value="SI:CH211-262I1.5-RELATED"/>
    <property type="match status" value="1"/>
</dbReference>
<dbReference type="Pfam" id="PF05485">
    <property type="entry name" value="THAP"/>
    <property type="match status" value="1"/>
</dbReference>
<sequence>MPTSCYVPQCTKKGYLDENGSKGSHFTFPDDQVLRKKKWIHTIRRDVGIHFQLKKWTKVCSRHFREYDFIKTFSGRRELRKNAVPSLFSWTRTSPRKRKAPTIREQFVETIVDLKTKLERANRRIESLQQQMFTVDRFRGDPSAAVYEGENEEAMRKKGRPRYVRPIDEFFAVMCRLRQGFAEEHLAHLFQVSLSTVSRIFITWINFMYLKLGPINIWPTREVVNETMPEDFKHKYSSTRVIIDCTEEKDSIMAVMGFTIQDLLPLGVSLNIPPFLGSSAQMPAQDVVHTQEIASLRIHETYSTPEVENEWKKQWEGKTFFSHGTNHSRGILILVKDQLDFRLRSLKVDSQGRYVLLEALIQDSPFALLNIYAPNKYAEQCDFFSKISEELKSSLILADSSFVIGGDFNVIFDYDLDGSGGIKKTKESGKILEDICLEQDLIDIWRVRNPTEKRFTWRQKTPIIQRLLDYWLVNDSLQDDIVSVDNTFFWFLQL</sequence>
<evidence type="ECO:0000259" key="7">
    <source>
        <dbReference type="PROSITE" id="PS50950"/>
    </source>
</evidence>
<keyword evidence="2 5" id="KW-0863">Zinc-finger</keyword>
<dbReference type="SUPFAM" id="SSF56219">
    <property type="entry name" value="DNase I-like"/>
    <property type="match status" value="1"/>
</dbReference>